<dbReference type="PROSITE" id="PS50883">
    <property type="entry name" value="EAL"/>
    <property type="match status" value="1"/>
</dbReference>
<name>A0ABT9N098_9ACTN</name>
<dbReference type="EMBL" id="JAUSRA010000001">
    <property type="protein sequence ID" value="MDP9796923.1"/>
    <property type="molecule type" value="Genomic_DNA"/>
</dbReference>
<dbReference type="InterPro" id="IPR029787">
    <property type="entry name" value="Nucleotide_cyclase"/>
</dbReference>
<gene>
    <name evidence="6" type="ORF">J2S43_005435</name>
</gene>
<accession>A0ABT9N098</accession>
<dbReference type="RefSeq" id="WP_306833873.1">
    <property type="nucleotide sequence ID" value="NZ_JAUSRA010000001.1"/>
</dbReference>
<keyword evidence="3" id="KW-0804">Transcription</keyword>
<evidence type="ECO:0000313" key="7">
    <source>
        <dbReference type="Proteomes" id="UP001240984"/>
    </source>
</evidence>
<dbReference type="Pfam" id="PF13377">
    <property type="entry name" value="Peripla_BP_3"/>
    <property type="match status" value="1"/>
</dbReference>
<comment type="caution">
    <text evidence="6">The sequence shown here is derived from an EMBL/GenBank/DDBJ whole genome shotgun (WGS) entry which is preliminary data.</text>
</comment>
<evidence type="ECO:0000256" key="1">
    <source>
        <dbReference type="ARBA" id="ARBA00023015"/>
    </source>
</evidence>
<dbReference type="Proteomes" id="UP001240984">
    <property type="component" value="Unassembled WGS sequence"/>
</dbReference>
<dbReference type="InterPro" id="IPR028082">
    <property type="entry name" value="Peripla_BP_I"/>
</dbReference>
<dbReference type="SUPFAM" id="SSF55073">
    <property type="entry name" value="Nucleotide cyclase"/>
    <property type="match status" value="1"/>
</dbReference>
<dbReference type="SMART" id="SM00052">
    <property type="entry name" value="EAL"/>
    <property type="match status" value="1"/>
</dbReference>
<dbReference type="Pfam" id="PF00990">
    <property type="entry name" value="GGDEF"/>
    <property type="match status" value="1"/>
</dbReference>
<feature type="domain" description="GGDEF" evidence="5">
    <location>
        <begin position="526"/>
        <end position="661"/>
    </location>
</feature>
<dbReference type="InterPro" id="IPR000160">
    <property type="entry name" value="GGDEF_dom"/>
</dbReference>
<reference evidence="6 7" key="1">
    <citation type="submission" date="2023-07" db="EMBL/GenBank/DDBJ databases">
        <title>Sequencing the genomes of 1000 actinobacteria strains.</title>
        <authorList>
            <person name="Klenk H.-P."/>
        </authorList>
    </citation>
    <scope>NUCLEOTIDE SEQUENCE [LARGE SCALE GENOMIC DNA]</scope>
    <source>
        <strain evidence="6 7">DSM 44710</strain>
    </source>
</reference>
<organism evidence="6 7">
    <name type="scientific">Catenuloplanes nepalensis</name>
    <dbReference type="NCBI Taxonomy" id="587533"/>
    <lineage>
        <taxon>Bacteria</taxon>
        <taxon>Bacillati</taxon>
        <taxon>Actinomycetota</taxon>
        <taxon>Actinomycetes</taxon>
        <taxon>Micromonosporales</taxon>
        <taxon>Micromonosporaceae</taxon>
        <taxon>Catenuloplanes</taxon>
    </lineage>
</organism>
<protein>
    <submittedName>
        <fullName evidence="6">Diguanylate cyclase (GGDEF)-like protein</fullName>
    </submittedName>
</protein>
<dbReference type="SUPFAM" id="SSF141868">
    <property type="entry name" value="EAL domain-like"/>
    <property type="match status" value="1"/>
</dbReference>
<dbReference type="CDD" id="cd01949">
    <property type="entry name" value="GGDEF"/>
    <property type="match status" value="1"/>
</dbReference>
<dbReference type="InterPro" id="IPR001633">
    <property type="entry name" value="EAL_dom"/>
</dbReference>
<sequence>MSGARTLGVLSPFLGGWYYGGLLRGVSTVVARDGGVLVAIQTLDAGTDQVDAAAPAMTAPLVARQVVDGFVVVANAVPEERLAALCRSGKPVVTVGGAGLVRADNRTGVRAAIGHLIRHGHTRIAFAGFLGAADVGERHAAYVEAMHAHGLIADPALCFDVPDNRAAGGREAARRLLAAGVPSTAIVLGTDANARGLMGALRAAGLRLPRDQAVIGFDDRQAASYTAPRLTSVEQPMESIGAAAAEMLLRRLSGRPSPARVDVPTRLVVRESCGCTPGSRVLDGPPLPDDVREAVTAPESLRGLVTLLGGTGRPEELLAAAHRVHAGATGDPSALLLELMEAQGRAQFDEQEHLRDVISTQYEVSLDLLRSHQKDPRALGWLGRTGVRAGVLGIWREPGATVEIAGVYPAESPQAGAVVPIGEFPPEWLLRAADGTVSVVPVRAGDDDWGVLAVADAIDDRVATGREPLSQWAALLAVALEHEELVARLRAREEELERAAFYDHLTGLPNRTHFRERLREAMGRGDVHGVLFFDLDGFKRVNDVHGHDVGDELLIRVAARLRDELREKDVAARFGGDEFLVLLDDVEHPSRMVRIARRMQAAVSRPYRLDGVEGEVVVGATVGVCAGAEHYTDANELLRAADAAMLSGKARRKGSVVTFTLSMRLSAKDRRRLEAELWDGYHAHRFDLYYQPIVDLRSRHTVAFEALLRWRHPERGLLEAAEWVQIAEGSGMLDALAVRTISQVTTQVETWRRAGEAPARVALRYNVGAGQFWDKNLHEDVAACLKYHGVDPARFAIEVSETVLMQDPEAAVTVLDRIHAIGAEVHLDDVGIGCSSLELLPRLPIDALKIDRSAVTRMGLDARADDAVRSIVRIGRDLGLGLIAEGVETEEQRAALLDLGCHLGQGYLFSPAVPAGRAGTVMSF</sequence>
<dbReference type="Gene3D" id="3.40.50.2300">
    <property type="match status" value="2"/>
</dbReference>
<evidence type="ECO:0000256" key="3">
    <source>
        <dbReference type="ARBA" id="ARBA00023163"/>
    </source>
</evidence>
<dbReference type="Gene3D" id="3.20.20.450">
    <property type="entry name" value="EAL domain"/>
    <property type="match status" value="1"/>
</dbReference>
<dbReference type="InterPro" id="IPR052155">
    <property type="entry name" value="Biofilm_reg_signaling"/>
</dbReference>
<dbReference type="CDD" id="cd01948">
    <property type="entry name" value="EAL"/>
    <property type="match status" value="1"/>
</dbReference>
<evidence type="ECO:0000256" key="2">
    <source>
        <dbReference type="ARBA" id="ARBA00023125"/>
    </source>
</evidence>
<dbReference type="InterPro" id="IPR043128">
    <property type="entry name" value="Rev_trsase/Diguanyl_cyclase"/>
</dbReference>
<dbReference type="Gene3D" id="3.30.70.270">
    <property type="match status" value="1"/>
</dbReference>
<evidence type="ECO:0000313" key="6">
    <source>
        <dbReference type="EMBL" id="MDP9796923.1"/>
    </source>
</evidence>
<proteinExistence type="predicted"/>
<dbReference type="SUPFAM" id="SSF53822">
    <property type="entry name" value="Periplasmic binding protein-like I"/>
    <property type="match status" value="1"/>
</dbReference>
<dbReference type="InterPro" id="IPR046335">
    <property type="entry name" value="LacI/GalR-like_sensor"/>
</dbReference>
<dbReference type="Pfam" id="PF00563">
    <property type="entry name" value="EAL"/>
    <property type="match status" value="1"/>
</dbReference>
<dbReference type="PROSITE" id="PS50887">
    <property type="entry name" value="GGDEF"/>
    <property type="match status" value="1"/>
</dbReference>
<dbReference type="PANTHER" id="PTHR44757:SF2">
    <property type="entry name" value="BIOFILM ARCHITECTURE MAINTENANCE PROTEIN MBAA"/>
    <property type="match status" value="1"/>
</dbReference>
<feature type="domain" description="EAL" evidence="4">
    <location>
        <begin position="670"/>
        <end position="924"/>
    </location>
</feature>
<evidence type="ECO:0000259" key="5">
    <source>
        <dbReference type="PROSITE" id="PS50887"/>
    </source>
</evidence>
<dbReference type="NCBIfam" id="TIGR00254">
    <property type="entry name" value="GGDEF"/>
    <property type="match status" value="1"/>
</dbReference>
<dbReference type="SMART" id="SM00267">
    <property type="entry name" value="GGDEF"/>
    <property type="match status" value="1"/>
</dbReference>
<dbReference type="InterPro" id="IPR035919">
    <property type="entry name" value="EAL_sf"/>
</dbReference>
<keyword evidence="2" id="KW-0238">DNA-binding</keyword>
<keyword evidence="7" id="KW-1185">Reference proteome</keyword>
<dbReference type="PANTHER" id="PTHR44757">
    <property type="entry name" value="DIGUANYLATE CYCLASE DGCP"/>
    <property type="match status" value="1"/>
</dbReference>
<evidence type="ECO:0000259" key="4">
    <source>
        <dbReference type="PROSITE" id="PS50883"/>
    </source>
</evidence>
<keyword evidence="1" id="KW-0805">Transcription regulation</keyword>
<dbReference type="CDD" id="cd06267">
    <property type="entry name" value="PBP1_LacI_sugar_binding-like"/>
    <property type="match status" value="1"/>
</dbReference>